<evidence type="ECO:0000259" key="3">
    <source>
        <dbReference type="PROSITE" id="PS51462"/>
    </source>
</evidence>
<dbReference type="PANTHER" id="PTHR11839:SF18">
    <property type="entry name" value="NUDIX HYDROLASE DOMAIN-CONTAINING PROTEIN"/>
    <property type="match status" value="1"/>
</dbReference>
<dbReference type="Proteomes" id="UP000783588">
    <property type="component" value="Unassembled WGS sequence"/>
</dbReference>
<evidence type="ECO:0000313" key="4">
    <source>
        <dbReference type="EMBL" id="MBU5489516.1"/>
    </source>
</evidence>
<accession>A0ABS6EPA0</accession>
<dbReference type="Pfam" id="PF00293">
    <property type="entry name" value="NUDIX"/>
    <property type="match status" value="1"/>
</dbReference>
<gene>
    <name evidence="4" type="ORF">KQI75_02540</name>
</gene>
<dbReference type="PANTHER" id="PTHR11839">
    <property type="entry name" value="UDP/ADP-SUGAR PYROPHOSPHATASE"/>
    <property type="match status" value="1"/>
</dbReference>
<reference evidence="4 5" key="1">
    <citation type="submission" date="2021-06" db="EMBL/GenBank/DDBJ databases">
        <authorList>
            <person name="Sun Q."/>
            <person name="Li D."/>
        </authorList>
    </citation>
    <scope>NUCLEOTIDE SEQUENCE [LARGE SCALE GENOMIC DNA]</scope>
    <source>
        <strain evidence="4 5">MSJd-7</strain>
    </source>
</reference>
<dbReference type="EMBL" id="JAHLQI010000001">
    <property type="protein sequence ID" value="MBU5489516.1"/>
    <property type="molecule type" value="Genomic_DNA"/>
</dbReference>
<protein>
    <submittedName>
        <fullName evidence="4">NUDIX hydrolase</fullName>
    </submittedName>
</protein>
<name>A0ABS6EPA0_9FIRM</name>
<dbReference type="RefSeq" id="WP_216469109.1">
    <property type="nucleotide sequence ID" value="NZ_JAHLQI010000001.1"/>
</dbReference>
<evidence type="ECO:0000313" key="5">
    <source>
        <dbReference type="Proteomes" id="UP000783588"/>
    </source>
</evidence>
<dbReference type="InterPro" id="IPR000086">
    <property type="entry name" value="NUDIX_hydrolase_dom"/>
</dbReference>
<dbReference type="PROSITE" id="PS51462">
    <property type="entry name" value="NUDIX"/>
    <property type="match status" value="1"/>
</dbReference>
<keyword evidence="2 4" id="KW-0378">Hydrolase</keyword>
<comment type="cofactor">
    <cofactor evidence="1">
        <name>Mg(2+)</name>
        <dbReference type="ChEBI" id="CHEBI:18420"/>
    </cofactor>
</comment>
<evidence type="ECO:0000256" key="2">
    <source>
        <dbReference type="ARBA" id="ARBA00022801"/>
    </source>
</evidence>
<evidence type="ECO:0000256" key="1">
    <source>
        <dbReference type="ARBA" id="ARBA00001946"/>
    </source>
</evidence>
<organism evidence="4 5">
    <name type="scientific">Butyricicoccus intestinisimiae</name>
    <dbReference type="NCBI Taxonomy" id="2841509"/>
    <lineage>
        <taxon>Bacteria</taxon>
        <taxon>Bacillati</taxon>
        <taxon>Bacillota</taxon>
        <taxon>Clostridia</taxon>
        <taxon>Eubacteriales</taxon>
        <taxon>Butyricicoccaceae</taxon>
        <taxon>Butyricicoccus</taxon>
    </lineage>
</organism>
<sequence length="219" mass="24626">MEKPNITKETTETLLETKFLKVFDLQYAPGKHYFDATRRSKENLVALQSEELCKTMLPDAVTCIVVLQEADKEAKLLLTYEFRYPTGQFLLSPPAGLIDPQDKQTEQPLLETAAREIQEETGLTIEEHDSMHVVNPCLFSSTGMTDESNALVCAVLHPEDLSHLTQAGAVGSECFDGFVLLSKAEAQEILRQGRDAHGMFYSVYTWAALLYFVSDLWEQ</sequence>
<dbReference type="GO" id="GO:0016787">
    <property type="term" value="F:hydrolase activity"/>
    <property type="evidence" value="ECO:0007669"/>
    <property type="project" value="UniProtKB-KW"/>
</dbReference>
<comment type="caution">
    <text evidence="4">The sequence shown here is derived from an EMBL/GenBank/DDBJ whole genome shotgun (WGS) entry which is preliminary data.</text>
</comment>
<feature type="domain" description="Nudix hydrolase" evidence="3">
    <location>
        <begin position="56"/>
        <end position="209"/>
    </location>
</feature>
<dbReference type="CDD" id="cd03424">
    <property type="entry name" value="NUDIX_ADPRase_Nudt5_UGPPase_Nudt14"/>
    <property type="match status" value="1"/>
</dbReference>
<keyword evidence="5" id="KW-1185">Reference proteome</keyword>
<proteinExistence type="predicted"/>